<dbReference type="AlphaFoldDB" id="A0A2T4YY81"/>
<dbReference type="EMBL" id="PZZP01000009">
    <property type="protein sequence ID" value="PTM51509.1"/>
    <property type="molecule type" value="Genomic_DNA"/>
</dbReference>
<keyword evidence="1" id="KW-0472">Membrane</keyword>
<evidence type="ECO:0000256" key="1">
    <source>
        <dbReference type="SAM" id="Phobius"/>
    </source>
</evidence>
<accession>A0A2T4YY81</accession>
<organism evidence="2 3">
    <name type="scientific">Desmospora activa DSM 45169</name>
    <dbReference type="NCBI Taxonomy" id="1121389"/>
    <lineage>
        <taxon>Bacteria</taxon>
        <taxon>Bacillati</taxon>
        <taxon>Bacillota</taxon>
        <taxon>Bacilli</taxon>
        <taxon>Bacillales</taxon>
        <taxon>Thermoactinomycetaceae</taxon>
        <taxon>Desmospora</taxon>
    </lineage>
</organism>
<keyword evidence="1" id="KW-1133">Transmembrane helix</keyword>
<evidence type="ECO:0000313" key="2">
    <source>
        <dbReference type="EMBL" id="PTM51509.1"/>
    </source>
</evidence>
<evidence type="ECO:0000313" key="3">
    <source>
        <dbReference type="Proteomes" id="UP000241639"/>
    </source>
</evidence>
<dbReference type="Proteomes" id="UP000241639">
    <property type="component" value="Unassembled WGS sequence"/>
</dbReference>
<feature type="transmembrane region" description="Helical" evidence="1">
    <location>
        <begin position="13"/>
        <end position="34"/>
    </location>
</feature>
<keyword evidence="1" id="KW-0812">Transmembrane</keyword>
<comment type="caution">
    <text evidence="2">The sequence shown here is derived from an EMBL/GenBank/DDBJ whole genome shotgun (WGS) entry which is preliminary data.</text>
</comment>
<name>A0A2T4YY81_9BACL</name>
<gene>
    <name evidence="2" type="ORF">C8J48_3772</name>
</gene>
<sequence length="59" mass="6618">MVTGFEAENGRGVLVYLLVHLFVHLPVHLFVTAARRVSSEGAKKNCRSGIYMERHHLVA</sequence>
<keyword evidence="3" id="KW-1185">Reference proteome</keyword>
<protein>
    <submittedName>
        <fullName evidence="2">Uncharacterized protein</fullName>
    </submittedName>
</protein>
<proteinExistence type="predicted"/>
<reference evidence="2 3" key="1">
    <citation type="submission" date="2018-04" db="EMBL/GenBank/DDBJ databases">
        <title>Genomic Encyclopedia of Archaeal and Bacterial Type Strains, Phase II (KMG-II): from individual species to whole genera.</title>
        <authorList>
            <person name="Goeker M."/>
        </authorList>
    </citation>
    <scope>NUCLEOTIDE SEQUENCE [LARGE SCALE GENOMIC DNA]</scope>
    <source>
        <strain evidence="2 3">DSM 45169</strain>
    </source>
</reference>